<keyword evidence="2" id="KW-1185">Reference proteome</keyword>
<protein>
    <submittedName>
        <fullName evidence="1">Uncharacterized protein</fullName>
    </submittedName>
</protein>
<accession>A0AC61DAQ4</accession>
<dbReference type="EMBL" id="PEDL01000017">
    <property type="protein sequence ID" value="PHV69838.1"/>
    <property type="molecule type" value="Genomic_DNA"/>
</dbReference>
<sequence>MEVRVCRRCKKMYQHISGPSVCPQCKKKEEEMFQKVKEYLRENPGASMQEVSIETDTPVGLIESFLRQGRLQIAPGSPITLSCESCGIKILSGRYCDRCSSAVNESINDMAKELNATKQLILEKDREKGEKDKMRFLQSDKIK</sequence>
<gene>
    <name evidence="1" type="ORF">CS063_13445</name>
</gene>
<evidence type="ECO:0000313" key="1">
    <source>
        <dbReference type="EMBL" id="PHV69838.1"/>
    </source>
</evidence>
<organism evidence="1 2">
    <name type="scientific">Sporanaerobium hydrogeniformans</name>
    <dbReference type="NCBI Taxonomy" id="3072179"/>
    <lineage>
        <taxon>Bacteria</taxon>
        <taxon>Bacillati</taxon>
        <taxon>Bacillota</taxon>
        <taxon>Clostridia</taxon>
        <taxon>Lachnospirales</taxon>
        <taxon>Lachnospiraceae</taxon>
        <taxon>Sporanaerobium</taxon>
    </lineage>
</organism>
<comment type="caution">
    <text evidence="1">The sequence shown here is derived from an EMBL/GenBank/DDBJ whole genome shotgun (WGS) entry which is preliminary data.</text>
</comment>
<evidence type="ECO:0000313" key="2">
    <source>
        <dbReference type="Proteomes" id="UP000224460"/>
    </source>
</evidence>
<reference evidence="1" key="1">
    <citation type="submission" date="2017-10" db="EMBL/GenBank/DDBJ databases">
        <title>Genome sequence of cellulolytic Lachnospiraceae bacterium XHS1971 isolated from hotspring sediment.</title>
        <authorList>
            <person name="Vasudevan G."/>
            <person name="Joshi A.J."/>
            <person name="Hivarkar S."/>
            <person name="Lanjekar V.B."/>
            <person name="Dhakephalkar P.K."/>
            <person name="Dagar S."/>
        </authorList>
    </citation>
    <scope>NUCLEOTIDE SEQUENCE</scope>
    <source>
        <strain evidence="1">XHS1971</strain>
    </source>
</reference>
<name>A0AC61DAQ4_9FIRM</name>
<proteinExistence type="predicted"/>
<dbReference type="Proteomes" id="UP000224460">
    <property type="component" value="Unassembled WGS sequence"/>
</dbReference>